<evidence type="ECO:0000259" key="8">
    <source>
        <dbReference type="Pfam" id="PF02753"/>
    </source>
</evidence>
<evidence type="ECO:0000256" key="3">
    <source>
        <dbReference type="ARBA" id="ARBA00022729"/>
    </source>
</evidence>
<keyword evidence="4" id="KW-0574">Periplasm</keyword>
<feature type="signal peptide" evidence="6">
    <location>
        <begin position="1"/>
        <end position="27"/>
    </location>
</feature>
<evidence type="ECO:0000256" key="4">
    <source>
        <dbReference type="ARBA" id="ARBA00022764"/>
    </source>
</evidence>
<proteinExistence type="inferred from homology"/>
<dbReference type="PANTHER" id="PTHR30251:SF25">
    <property type="entry name" value="FIMBRIAE CHAPARONE"/>
    <property type="match status" value="1"/>
</dbReference>
<dbReference type="Proteomes" id="UP000273140">
    <property type="component" value="Unassembled WGS sequence"/>
</dbReference>
<dbReference type="InterPro" id="IPR016147">
    <property type="entry name" value="Pili_assmbl_chaperone_N"/>
</dbReference>
<dbReference type="Pfam" id="PF00345">
    <property type="entry name" value="PapD_N"/>
    <property type="match status" value="1"/>
</dbReference>
<evidence type="ECO:0000256" key="5">
    <source>
        <dbReference type="ARBA" id="ARBA00023186"/>
    </source>
</evidence>
<feature type="domain" description="Pili assembly chaperone C-terminal" evidence="8">
    <location>
        <begin position="176"/>
        <end position="241"/>
    </location>
</feature>
<evidence type="ECO:0000256" key="1">
    <source>
        <dbReference type="ARBA" id="ARBA00004418"/>
    </source>
</evidence>
<dbReference type="EMBL" id="RBRB01000329">
    <property type="protein sequence ID" value="RMQ27476.1"/>
    <property type="molecule type" value="Genomic_DNA"/>
</dbReference>
<evidence type="ECO:0000313" key="9">
    <source>
        <dbReference type="EMBL" id="RMQ27476.1"/>
    </source>
</evidence>
<feature type="chain" id="PRO_5018137068" evidence="6">
    <location>
        <begin position="28"/>
        <end position="249"/>
    </location>
</feature>
<dbReference type="AlphaFoldDB" id="A0A3M4KE63"/>
<evidence type="ECO:0000256" key="2">
    <source>
        <dbReference type="ARBA" id="ARBA00007399"/>
    </source>
</evidence>
<sequence>MRMFSQWRAALSLTFFVSMTLATHANASVVMNGTRVIFPASANEKTLQFSNEGQPPYAVQIWLDKGDVNSTAATADAPIVANPPVFRINANSGQSVRLIKTANNLPTDRESLLNLNFLQVPALQAGADQANRLLITTVSRLKVFYRPDHLQGDPERLAEQLTFKREFKDGQHQVRVDNPTGYFAVIRDARLSQGDRTAPLAESVVLAPFSSLSWPIPTHAQWLSPASRVTVTLVNDYGADVTQQSPLGQ</sequence>
<dbReference type="InterPro" id="IPR016148">
    <property type="entry name" value="Pili_assmbl_chaperone_C"/>
</dbReference>
<dbReference type="InterPro" id="IPR050643">
    <property type="entry name" value="Periplasmic_pilus_chap"/>
</dbReference>
<dbReference type="Pfam" id="PF02753">
    <property type="entry name" value="PapD_C"/>
    <property type="match status" value="1"/>
</dbReference>
<accession>A0A3M4KE63</accession>
<dbReference type="InterPro" id="IPR036316">
    <property type="entry name" value="Pili_assmbl_chap_C_dom_sf"/>
</dbReference>
<organism evidence="9 10">
    <name type="scientific">Pseudomonas syringae pv. actinidiae</name>
    <dbReference type="NCBI Taxonomy" id="103796"/>
    <lineage>
        <taxon>Bacteria</taxon>
        <taxon>Pseudomonadati</taxon>
        <taxon>Pseudomonadota</taxon>
        <taxon>Gammaproteobacteria</taxon>
        <taxon>Pseudomonadales</taxon>
        <taxon>Pseudomonadaceae</taxon>
        <taxon>Pseudomonas</taxon>
        <taxon>Pseudomonas syringae</taxon>
    </lineage>
</organism>
<dbReference type="SUPFAM" id="SSF49584">
    <property type="entry name" value="Periplasmic chaperone C-domain"/>
    <property type="match status" value="1"/>
</dbReference>
<dbReference type="GO" id="GO:0071555">
    <property type="term" value="P:cell wall organization"/>
    <property type="evidence" value="ECO:0007669"/>
    <property type="project" value="InterPro"/>
</dbReference>
<keyword evidence="3 6" id="KW-0732">Signal</keyword>
<evidence type="ECO:0000256" key="6">
    <source>
        <dbReference type="SAM" id="SignalP"/>
    </source>
</evidence>
<dbReference type="PRINTS" id="PR00969">
    <property type="entry name" value="CHAPERONPILI"/>
</dbReference>
<comment type="subcellular location">
    <subcellularLocation>
        <location evidence="1">Periplasm</location>
    </subcellularLocation>
</comment>
<dbReference type="InterPro" id="IPR013783">
    <property type="entry name" value="Ig-like_fold"/>
</dbReference>
<dbReference type="GO" id="GO:0030288">
    <property type="term" value="C:outer membrane-bounded periplasmic space"/>
    <property type="evidence" value="ECO:0007669"/>
    <property type="project" value="InterPro"/>
</dbReference>
<dbReference type="InterPro" id="IPR008962">
    <property type="entry name" value="PapD-like_sf"/>
</dbReference>
<dbReference type="PANTHER" id="PTHR30251">
    <property type="entry name" value="PILUS ASSEMBLY CHAPERONE"/>
    <property type="match status" value="1"/>
</dbReference>
<gene>
    <name evidence="9" type="ORF">ALQ07_00090</name>
</gene>
<comment type="similarity">
    <text evidence="2">Belongs to the periplasmic pilus chaperone family.</text>
</comment>
<dbReference type="SUPFAM" id="SSF49354">
    <property type="entry name" value="PapD-like"/>
    <property type="match status" value="1"/>
</dbReference>
<comment type="caution">
    <text evidence="9">The sequence shown here is derived from an EMBL/GenBank/DDBJ whole genome shotgun (WGS) entry which is preliminary data.</text>
</comment>
<dbReference type="Gene3D" id="2.60.40.10">
    <property type="entry name" value="Immunoglobulins"/>
    <property type="match status" value="2"/>
</dbReference>
<dbReference type="InterPro" id="IPR001829">
    <property type="entry name" value="Pili_assmbl_chaperone_bac"/>
</dbReference>
<protein>
    <submittedName>
        <fullName evidence="9">Pili assembly chaperone</fullName>
    </submittedName>
</protein>
<evidence type="ECO:0000259" key="7">
    <source>
        <dbReference type="Pfam" id="PF00345"/>
    </source>
</evidence>
<reference evidence="9 10" key="1">
    <citation type="submission" date="2018-08" db="EMBL/GenBank/DDBJ databases">
        <title>Recombination of ecologically and evolutionarily significant loci maintains genetic cohesion in the Pseudomonas syringae species complex.</title>
        <authorList>
            <person name="Dillon M."/>
            <person name="Thakur S."/>
            <person name="Almeida R.N.D."/>
            <person name="Weir B.S."/>
            <person name="Guttman D.S."/>
        </authorList>
    </citation>
    <scope>NUCLEOTIDE SEQUENCE [LARGE SCALE GENOMIC DNA]</scope>
    <source>
        <strain evidence="9 10">ICMP 19074</strain>
    </source>
</reference>
<evidence type="ECO:0000313" key="10">
    <source>
        <dbReference type="Proteomes" id="UP000273140"/>
    </source>
</evidence>
<keyword evidence="5" id="KW-0143">Chaperone</keyword>
<feature type="domain" description="Pili assembly chaperone N-terminal" evidence="7">
    <location>
        <begin position="28"/>
        <end position="150"/>
    </location>
</feature>
<name>A0A3M4KE63_PSESF</name>